<dbReference type="Gene3D" id="3.40.50.300">
    <property type="entry name" value="P-loop containing nucleotide triphosphate hydrolases"/>
    <property type="match status" value="1"/>
</dbReference>
<comment type="caution">
    <text evidence="1">The sequence shown here is derived from an EMBL/GenBank/DDBJ whole genome shotgun (WGS) entry which is preliminary data.</text>
</comment>
<dbReference type="EMBL" id="AAVO02000016">
    <property type="protein sequence ID" value="EDM86283.1"/>
    <property type="molecule type" value="Genomic_DNA"/>
</dbReference>
<dbReference type="HOGENOM" id="CLU_3132909_0_0_9"/>
<evidence type="ECO:0000313" key="1">
    <source>
        <dbReference type="EMBL" id="EDM86283.1"/>
    </source>
</evidence>
<proteinExistence type="predicted"/>
<dbReference type="GeneID" id="79804779"/>
<dbReference type="InterPro" id="IPR027417">
    <property type="entry name" value="P-loop_NTPase"/>
</dbReference>
<evidence type="ECO:0000313" key="2">
    <source>
        <dbReference type="Proteomes" id="UP000006002"/>
    </source>
</evidence>
<sequence>MQASQQIFRLHSEYKPTGDQPQAIEKLVVFCGMWVVEHPDVVEAIVVRA</sequence>
<dbReference type="AlphaFoldDB" id="A5ZVP2"/>
<protein>
    <submittedName>
        <fullName evidence="1">Uncharacterized protein</fullName>
    </submittedName>
</protein>
<name>A5ZVP2_9FIRM</name>
<dbReference type="Proteomes" id="UP000006002">
    <property type="component" value="Unassembled WGS sequence"/>
</dbReference>
<gene>
    <name evidence="1" type="ORF">RUMOBE_03085</name>
</gene>
<reference evidence="1 2" key="2">
    <citation type="submission" date="2007-04" db="EMBL/GenBank/DDBJ databases">
        <title>Draft genome sequence of Ruminococcus obeum (ATCC 29174).</title>
        <authorList>
            <person name="Sudarsanam P."/>
            <person name="Ley R."/>
            <person name="Guruge J."/>
            <person name="Turnbaugh P.J."/>
            <person name="Mahowald M."/>
            <person name="Liep D."/>
            <person name="Gordon J."/>
        </authorList>
    </citation>
    <scope>NUCLEOTIDE SEQUENCE [LARGE SCALE GENOMIC DNA]</scope>
    <source>
        <strain evidence="1 2">ATCC 29174</strain>
    </source>
</reference>
<accession>A5ZVP2</accession>
<dbReference type="RefSeq" id="WP_005424744.1">
    <property type="nucleotide sequence ID" value="NZ_CP102265.1"/>
</dbReference>
<reference evidence="1 2" key="1">
    <citation type="submission" date="2007-03" db="EMBL/GenBank/DDBJ databases">
        <authorList>
            <person name="Fulton L."/>
            <person name="Clifton S."/>
            <person name="Fulton B."/>
            <person name="Xu J."/>
            <person name="Minx P."/>
            <person name="Pepin K.H."/>
            <person name="Johnson M."/>
            <person name="Thiruvilangam P."/>
            <person name="Bhonagiri V."/>
            <person name="Nash W.E."/>
            <person name="Mardis E.R."/>
            <person name="Wilson R.K."/>
        </authorList>
    </citation>
    <scope>NUCLEOTIDE SEQUENCE [LARGE SCALE GENOMIC DNA]</scope>
    <source>
        <strain evidence="1 2">ATCC 29174</strain>
    </source>
</reference>
<organism evidence="1 2">
    <name type="scientific">Blautia obeum ATCC 29174</name>
    <dbReference type="NCBI Taxonomy" id="411459"/>
    <lineage>
        <taxon>Bacteria</taxon>
        <taxon>Bacillati</taxon>
        <taxon>Bacillota</taxon>
        <taxon>Clostridia</taxon>
        <taxon>Lachnospirales</taxon>
        <taxon>Lachnospiraceae</taxon>
        <taxon>Blautia</taxon>
    </lineage>
</organism>